<keyword evidence="4 10" id="KW-0812">Transmembrane</keyword>
<keyword evidence="3 10" id="KW-1003">Cell membrane</keyword>
<evidence type="ECO:0000256" key="10">
    <source>
        <dbReference type="RuleBase" id="RU366002"/>
    </source>
</evidence>
<dbReference type="Gene3D" id="6.10.140.1330">
    <property type="match status" value="1"/>
</dbReference>
<comment type="function">
    <text evidence="10">Na(+)/H(+) antiporter that extrudes sodium in exchange for external protons.</text>
</comment>
<comment type="caution">
    <text evidence="12">The sequence shown here is derived from an EMBL/GenBank/DDBJ whole genome shotgun (WGS) entry which is preliminary data.</text>
</comment>
<sequence>MELFLVILLLLTSIGLSNFINHFLPYIPVPLIQIALGVLLAALPLGFHVPMEPELFFVLFIAPLLFYDGKNVSRQELWKLRKPILLLALGLVFITVFLIGYLIHWLIPSIPLSAAFALAAILSPTDVVAVGSISSRVKMPKTIMHILEGEGLMNDASGLVAFKFAVAATVTGVFSLAEASWSFLAIALGGIVGGAILAYLIIQMKMLIRRLGMEDVTLHMLIQLLTPFVIFYIVEHFHLSGILSVVAAGIVHAIYRDRDQSPSMQLQVVSKSTWTILIFILNGLVFVILGLQIPSVMNEIFKNPMFNNVEVSKYILIITVALLLLRFVWIYGAWWGGWLLKKTQLPKPTLRYISITTVSGVRGAVTLAGAFTIPYVIADGSVFPERSLIIFIASGVILVTLVLASIFLPILAKSEKGKVEELKEEMERTAMIRTIDAAINSVREIMTDENRSVAVSIISNYNQLRSLLKTISDEDATQLKQLETETRMKALDAEEIYLEKLKKEGKVNIKVTYLMEEHIQRMRLAVTNRLLYRSLFIWSIIKRSLYQIFAPKKKMRYKNRKLEINIIIQLKVDMAKVAIQYLKDHMTPENEDSYLLIIGEYNDMILKFKLAKKGIDTTNYTRVQRELRDKAFQAERNEIQSLYENGEISMDITRKIRRQINIREAYWMEENSVQTH</sequence>
<keyword evidence="6 10" id="KW-0915">Sodium</keyword>
<feature type="transmembrane region" description="Helical" evidence="10">
    <location>
        <begin position="352"/>
        <end position="377"/>
    </location>
</feature>
<dbReference type="RefSeq" id="WP_111439159.1">
    <property type="nucleotide sequence ID" value="NZ_QKZI01000002.1"/>
</dbReference>
<feature type="transmembrane region" description="Helical" evidence="10">
    <location>
        <begin position="156"/>
        <end position="177"/>
    </location>
</feature>
<evidence type="ECO:0000313" key="12">
    <source>
        <dbReference type="EMBL" id="PZX05709.1"/>
    </source>
</evidence>
<name>A0A2W7MIN6_9BACI</name>
<evidence type="ECO:0000256" key="3">
    <source>
        <dbReference type="ARBA" id="ARBA00022475"/>
    </source>
</evidence>
<gene>
    <name evidence="12" type="ORF">C7437_102168</name>
</gene>
<reference evidence="12 13" key="1">
    <citation type="submission" date="2018-06" db="EMBL/GenBank/DDBJ databases">
        <title>Genomic Encyclopedia of Type Strains, Phase IV (KMG-IV): sequencing the most valuable type-strain genomes for metagenomic binning, comparative biology and taxonomic classification.</title>
        <authorList>
            <person name="Goeker M."/>
        </authorList>
    </citation>
    <scope>NUCLEOTIDE SEQUENCE [LARGE SCALE GENOMIC DNA]</scope>
    <source>
        <strain evidence="12 13">DSM 5</strain>
    </source>
</reference>
<comment type="subcellular location">
    <subcellularLocation>
        <location evidence="1 10">Cell membrane</location>
        <topology evidence="1 10">Multi-pass membrane protein</topology>
    </subcellularLocation>
</comment>
<evidence type="ECO:0000256" key="9">
    <source>
        <dbReference type="ARBA" id="ARBA00023201"/>
    </source>
</evidence>
<keyword evidence="7 10" id="KW-0406">Ion transport</keyword>
<evidence type="ECO:0000259" key="11">
    <source>
        <dbReference type="Pfam" id="PF00999"/>
    </source>
</evidence>
<dbReference type="OrthoDB" id="9809206at2"/>
<evidence type="ECO:0000256" key="7">
    <source>
        <dbReference type="ARBA" id="ARBA00023065"/>
    </source>
</evidence>
<dbReference type="PANTHER" id="PTHR10110">
    <property type="entry name" value="SODIUM/HYDROGEN EXCHANGER"/>
    <property type="match status" value="1"/>
</dbReference>
<dbReference type="AlphaFoldDB" id="A0A2W7MIN6"/>
<feature type="transmembrane region" description="Helical" evidence="10">
    <location>
        <begin position="216"/>
        <end position="233"/>
    </location>
</feature>
<keyword evidence="2 10" id="KW-0813">Transport</keyword>
<feature type="domain" description="Cation/H+ exchanger transmembrane" evidence="11">
    <location>
        <begin position="10"/>
        <end position="412"/>
    </location>
</feature>
<proteinExistence type="inferred from homology"/>
<keyword evidence="10" id="KW-0050">Antiport</keyword>
<evidence type="ECO:0000256" key="1">
    <source>
        <dbReference type="ARBA" id="ARBA00004651"/>
    </source>
</evidence>
<dbReference type="InterPro" id="IPR006153">
    <property type="entry name" value="Cation/H_exchanger_TM"/>
</dbReference>
<keyword evidence="13" id="KW-1185">Reference proteome</keyword>
<dbReference type="GO" id="GO:0051453">
    <property type="term" value="P:regulation of intracellular pH"/>
    <property type="evidence" value="ECO:0007669"/>
    <property type="project" value="TreeGrafter"/>
</dbReference>
<keyword evidence="5 10" id="KW-1133">Transmembrane helix</keyword>
<dbReference type="PANTHER" id="PTHR10110:SF86">
    <property type="entry name" value="SODIUM_HYDROGEN EXCHANGER 7"/>
    <property type="match status" value="1"/>
</dbReference>
<dbReference type="InterPro" id="IPR004705">
    <property type="entry name" value="Cation/H_exchanger_CPA1_bac"/>
</dbReference>
<dbReference type="Proteomes" id="UP000248646">
    <property type="component" value="Unassembled WGS sequence"/>
</dbReference>
<feature type="transmembrane region" description="Helical" evidence="10">
    <location>
        <begin position="113"/>
        <end position="135"/>
    </location>
</feature>
<feature type="transmembrane region" description="Helical" evidence="10">
    <location>
        <begin position="314"/>
        <end position="340"/>
    </location>
</feature>
<evidence type="ECO:0000256" key="6">
    <source>
        <dbReference type="ARBA" id="ARBA00023053"/>
    </source>
</evidence>
<dbReference type="GO" id="GO:0015386">
    <property type="term" value="F:potassium:proton antiporter activity"/>
    <property type="evidence" value="ECO:0007669"/>
    <property type="project" value="TreeGrafter"/>
</dbReference>
<feature type="transmembrane region" description="Helical" evidence="10">
    <location>
        <begin position="276"/>
        <end position="294"/>
    </location>
</feature>
<organism evidence="12 13">
    <name type="scientific">Psychrobacillus insolitus</name>
    <dbReference type="NCBI Taxonomy" id="1461"/>
    <lineage>
        <taxon>Bacteria</taxon>
        <taxon>Bacillati</taxon>
        <taxon>Bacillota</taxon>
        <taxon>Bacilli</taxon>
        <taxon>Bacillales</taxon>
        <taxon>Bacillaceae</taxon>
        <taxon>Psychrobacillus</taxon>
    </lineage>
</organism>
<dbReference type="InterPro" id="IPR018422">
    <property type="entry name" value="Cation/H_exchanger_CPA1"/>
</dbReference>
<dbReference type="GO" id="GO:0098719">
    <property type="term" value="P:sodium ion import across plasma membrane"/>
    <property type="evidence" value="ECO:0007669"/>
    <property type="project" value="TreeGrafter"/>
</dbReference>
<evidence type="ECO:0000313" key="13">
    <source>
        <dbReference type="Proteomes" id="UP000248646"/>
    </source>
</evidence>
<evidence type="ECO:0000256" key="5">
    <source>
        <dbReference type="ARBA" id="ARBA00022989"/>
    </source>
</evidence>
<accession>A0A2W7MIN6</accession>
<dbReference type="EMBL" id="QKZI01000002">
    <property type="protein sequence ID" value="PZX05709.1"/>
    <property type="molecule type" value="Genomic_DNA"/>
</dbReference>
<feature type="transmembrane region" description="Helical" evidence="10">
    <location>
        <begin position="84"/>
        <end position="107"/>
    </location>
</feature>
<evidence type="ECO:0000256" key="8">
    <source>
        <dbReference type="ARBA" id="ARBA00023136"/>
    </source>
</evidence>
<dbReference type="NCBIfam" id="TIGR00831">
    <property type="entry name" value="a_cpa1"/>
    <property type="match status" value="1"/>
</dbReference>
<evidence type="ECO:0000256" key="4">
    <source>
        <dbReference type="ARBA" id="ARBA00022692"/>
    </source>
</evidence>
<comment type="similarity">
    <text evidence="10">Belongs to the monovalent cation:proton antiporter 1 (CPA1) transporter (TC 2.A.36) family.</text>
</comment>
<feature type="transmembrane region" description="Helical" evidence="10">
    <location>
        <begin position="183"/>
        <end position="204"/>
    </location>
</feature>
<keyword evidence="8 10" id="KW-0472">Membrane</keyword>
<evidence type="ECO:0000256" key="2">
    <source>
        <dbReference type="ARBA" id="ARBA00022448"/>
    </source>
</evidence>
<feature type="transmembrane region" description="Helical" evidence="10">
    <location>
        <begin position="27"/>
        <end position="47"/>
    </location>
</feature>
<protein>
    <submittedName>
        <fullName evidence="12">CPA1 family monovalent cation:H+ antiporter</fullName>
    </submittedName>
</protein>
<feature type="transmembrane region" description="Helical" evidence="10">
    <location>
        <begin position="389"/>
        <end position="412"/>
    </location>
</feature>
<dbReference type="Pfam" id="PF00999">
    <property type="entry name" value="Na_H_Exchanger"/>
    <property type="match status" value="1"/>
</dbReference>
<keyword evidence="9 10" id="KW-0739">Sodium transport</keyword>
<dbReference type="GO" id="GO:0005886">
    <property type="term" value="C:plasma membrane"/>
    <property type="evidence" value="ECO:0007669"/>
    <property type="project" value="UniProtKB-SubCell"/>
</dbReference>
<dbReference type="GO" id="GO:0015385">
    <property type="term" value="F:sodium:proton antiporter activity"/>
    <property type="evidence" value="ECO:0007669"/>
    <property type="project" value="InterPro"/>
</dbReference>
<feature type="transmembrane region" description="Helical" evidence="10">
    <location>
        <begin position="239"/>
        <end position="255"/>
    </location>
</feature>